<dbReference type="SMART" id="SM00855">
    <property type="entry name" value="PGAM"/>
    <property type="match status" value="1"/>
</dbReference>
<sequence length="172" mass="18910">MTLRTLILLRHAKAETPGEIPDFDRSLTERGTSDADAAGAWLVDERVHPDLVICSAAKRTRQTWQAASVALAQGDPSRGAPEVHYEDTLYHGGRTEVFDLLRAVPDTVRTILVVGHNPTVSEVSALLIPDDQWDGVTVELKTSGLAVHTTEQPWTRTEPGTMRLSRRHTARG</sequence>
<dbReference type="Pfam" id="PF00300">
    <property type="entry name" value="His_Phos_1"/>
    <property type="match status" value="1"/>
</dbReference>
<dbReference type="Gene3D" id="3.40.50.1240">
    <property type="entry name" value="Phosphoglycerate mutase-like"/>
    <property type="match status" value="1"/>
</dbReference>
<dbReference type="PANTHER" id="PTHR47623:SF1">
    <property type="entry name" value="OS09G0287300 PROTEIN"/>
    <property type="match status" value="1"/>
</dbReference>
<evidence type="ECO:0000313" key="2">
    <source>
        <dbReference type="EMBL" id="KUL26443.1"/>
    </source>
</evidence>
<keyword evidence="3" id="KW-1185">Reference proteome</keyword>
<protein>
    <submittedName>
        <fullName evidence="2">Phosphohistidine phosphatase</fullName>
    </submittedName>
</protein>
<dbReference type="SUPFAM" id="SSF53254">
    <property type="entry name" value="Phosphoglycerate mutase-like"/>
    <property type="match status" value="1"/>
</dbReference>
<evidence type="ECO:0000256" key="1">
    <source>
        <dbReference type="SAM" id="MobiDB-lite"/>
    </source>
</evidence>
<dbReference type="EMBL" id="LLZH01000306">
    <property type="protein sequence ID" value="KUL26443.1"/>
    <property type="molecule type" value="Genomic_DNA"/>
</dbReference>
<comment type="caution">
    <text evidence="2">The sequence shown here is derived from an EMBL/GenBank/DDBJ whole genome shotgun (WGS) entry which is preliminary data.</text>
</comment>
<dbReference type="CDD" id="cd07067">
    <property type="entry name" value="HP_PGM_like"/>
    <property type="match status" value="1"/>
</dbReference>
<dbReference type="AlphaFoldDB" id="A0A101JGJ0"/>
<name>A0A101JGJ0_9ACTN</name>
<dbReference type="InterPro" id="IPR013078">
    <property type="entry name" value="His_Pase_superF_clade-1"/>
</dbReference>
<dbReference type="OrthoDB" id="9810154at2"/>
<evidence type="ECO:0000313" key="3">
    <source>
        <dbReference type="Proteomes" id="UP000053244"/>
    </source>
</evidence>
<reference evidence="2 3" key="1">
    <citation type="submission" date="2015-10" db="EMBL/GenBank/DDBJ databases">
        <authorList>
            <person name="Gilbert D.G."/>
        </authorList>
    </citation>
    <scope>NUCLEOTIDE SEQUENCE [LARGE SCALE GENOMIC DNA]</scope>
    <source>
        <strain evidence="2 3">NRRL B-16712</strain>
    </source>
</reference>
<dbReference type="PANTHER" id="PTHR47623">
    <property type="entry name" value="OS09G0287300 PROTEIN"/>
    <property type="match status" value="1"/>
</dbReference>
<feature type="region of interest" description="Disordered" evidence="1">
    <location>
        <begin position="149"/>
        <end position="172"/>
    </location>
</feature>
<dbReference type="RefSeq" id="WP_067701827.1">
    <property type="nucleotide sequence ID" value="NZ_LLZH01000306.1"/>
</dbReference>
<organism evidence="2 3">
    <name type="scientific">Actinoplanes awajinensis subsp. mycoplanecinus</name>
    <dbReference type="NCBI Taxonomy" id="135947"/>
    <lineage>
        <taxon>Bacteria</taxon>
        <taxon>Bacillati</taxon>
        <taxon>Actinomycetota</taxon>
        <taxon>Actinomycetes</taxon>
        <taxon>Micromonosporales</taxon>
        <taxon>Micromonosporaceae</taxon>
        <taxon>Actinoplanes</taxon>
    </lineage>
</organism>
<gene>
    <name evidence="2" type="ORF">ADL15_37735</name>
</gene>
<accession>A0A101JGJ0</accession>
<dbReference type="InterPro" id="IPR029033">
    <property type="entry name" value="His_PPase_superfam"/>
</dbReference>
<dbReference type="Proteomes" id="UP000053244">
    <property type="component" value="Unassembled WGS sequence"/>
</dbReference>
<proteinExistence type="predicted"/>